<feature type="transmembrane region" description="Helical" evidence="1">
    <location>
        <begin position="28"/>
        <end position="45"/>
    </location>
</feature>
<reference evidence="2 3" key="1">
    <citation type="journal article" date="2024" name="Chem. Sci.">
        <title>Discovery of megapolipeptins by genome mining of a Burkholderiales bacteria collection.</title>
        <authorList>
            <person name="Paulo B.S."/>
            <person name="Recchia M.J.J."/>
            <person name="Lee S."/>
            <person name="Fergusson C.H."/>
            <person name="Romanowski S.B."/>
            <person name="Hernandez A."/>
            <person name="Krull N."/>
            <person name="Liu D.Y."/>
            <person name="Cavanagh H."/>
            <person name="Bos A."/>
            <person name="Gray C.A."/>
            <person name="Murphy B.T."/>
            <person name="Linington R.G."/>
            <person name="Eustaquio A.S."/>
        </authorList>
    </citation>
    <scope>NUCLEOTIDE SEQUENCE [LARGE SCALE GENOMIC DNA]</scope>
    <source>
        <strain evidence="2 3">RL16-012-BIC-B</strain>
    </source>
</reference>
<evidence type="ECO:0000313" key="2">
    <source>
        <dbReference type="EMBL" id="MFL9884621.1"/>
    </source>
</evidence>
<feature type="transmembrane region" description="Helical" evidence="1">
    <location>
        <begin position="227"/>
        <end position="247"/>
    </location>
</feature>
<feature type="transmembrane region" description="Helical" evidence="1">
    <location>
        <begin position="95"/>
        <end position="114"/>
    </location>
</feature>
<name>A0ABW8ZNQ5_9BURK</name>
<keyword evidence="1" id="KW-0472">Membrane</keyword>
<feature type="transmembrane region" description="Helical" evidence="1">
    <location>
        <begin position="294"/>
        <end position="312"/>
    </location>
</feature>
<dbReference type="EMBL" id="JAQQFN010000011">
    <property type="protein sequence ID" value="MFL9884621.1"/>
    <property type="molecule type" value="Genomic_DNA"/>
</dbReference>
<feature type="transmembrane region" description="Helical" evidence="1">
    <location>
        <begin position="5"/>
        <end position="22"/>
    </location>
</feature>
<organism evidence="2 3">
    <name type="scientific">Paraburkholderia agricolaris</name>
    <dbReference type="NCBI Taxonomy" id="2152888"/>
    <lineage>
        <taxon>Bacteria</taxon>
        <taxon>Pseudomonadati</taxon>
        <taxon>Pseudomonadota</taxon>
        <taxon>Betaproteobacteria</taxon>
        <taxon>Burkholderiales</taxon>
        <taxon>Burkholderiaceae</taxon>
        <taxon>Paraburkholderia</taxon>
    </lineage>
</organism>
<feature type="transmembrane region" description="Helical" evidence="1">
    <location>
        <begin position="318"/>
        <end position="337"/>
    </location>
</feature>
<comment type="caution">
    <text evidence="2">The sequence shown here is derived from an EMBL/GenBank/DDBJ whole genome shotgun (WGS) entry which is preliminary data.</text>
</comment>
<evidence type="ECO:0000256" key="1">
    <source>
        <dbReference type="SAM" id="Phobius"/>
    </source>
</evidence>
<feature type="transmembrane region" description="Helical" evidence="1">
    <location>
        <begin position="267"/>
        <end position="287"/>
    </location>
</feature>
<feature type="transmembrane region" description="Helical" evidence="1">
    <location>
        <begin position="57"/>
        <end position="75"/>
    </location>
</feature>
<feature type="transmembrane region" description="Helical" evidence="1">
    <location>
        <begin position="161"/>
        <end position="179"/>
    </location>
</feature>
<proteinExistence type="predicted"/>
<accession>A0ABW8ZNQ5</accession>
<keyword evidence="1" id="KW-0812">Transmembrane</keyword>
<protein>
    <recommendedName>
        <fullName evidence="4">O-antigen ligase</fullName>
    </recommendedName>
</protein>
<evidence type="ECO:0008006" key="4">
    <source>
        <dbReference type="Google" id="ProtNLM"/>
    </source>
</evidence>
<feature type="transmembrane region" description="Helical" evidence="1">
    <location>
        <begin position="126"/>
        <end position="149"/>
    </location>
</feature>
<evidence type="ECO:0000313" key="3">
    <source>
        <dbReference type="Proteomes" id="UP001629249"/>
    </source>
</evidence>
<dbReference type="Proteomes" id="UP001629249">
    <property type="component" value="Unassembled WGS sequence"/>
</dbReference>
<keyword evidence="1" id="KW-1133">Transmembrane helix</keyword>
<sequence length="373" mass="41780">MTVRGLMASLAAVCLIAIQIFNSSDLEIFSKLMALPFLAIIFYGYGLRMSIRELDRAFRVIIIVFILLFVFNLFISYATGLLETRDFWAFEHRNLLGSYILVMIVPATFCSIFAPRSFRVICLKFGILSAAFLSTSTGALLLTGLLFVRLREVSISSILRLVVRLASLLCVGILLLYFINPMAYSKLMAPIFLIAGGGWNELVNLATAGKGILHLKNTDRGSFTWRIYAYLLYGLFLVREHVGALLWGNGIGGFKDVWDGIMPHNDLILIMVDFGLVTFFLLLLVWIKLVRACILRHIQWLPVVFALTGRLMFENNIYTFYVLSNAVIFSSLIFGCMRAEKAAELGGENRIDSVALNHQLQAAGSRMENVKGV</sequence>
<dbReference type="RefSeq" id="WP_408334007.1">
    <property type="nucleotide sequence ID" value="NZ_JAQQFH010000041.1"/>
</dbReference>
<gene>
    <name evidence="2" type="ORF">PQR66_16380</name>
</gene>
<keyword evidence="3" id="KW-1185">Reference proteome</keyword>